<proteinExistence type="predicted"/>
<feature type="compositionally biased region" description="Gly residues" evidence="1">
    <location>
        <begin position="210"/>
        <end position="219"/>
    </location>
</feature>
<accession>A0A0D1YL12</accession>
<feature type="compositionally biased region" description="Gly residues" evidence="1">
    <location>
        <begin position="174"/>
        <end position="187"/>
    </location>
</feature>
<evidence type="ECO:0000313" key="3">
    <source>
        <dbReference type="Proteomes" id="UP000053599"/>
    </source>
</evidence>
<dbReference type="AlphaFoldDB" id="A0A0D1YL12"/>
<evidence type="ECO:0000256" key="1">
    <source>
        <dbReference type="SAM" id="MobiDB-lite"/>
    </source>
</evidence>
<feature type="compositionally biased region" description="Gly residues" evidence="1">
    <location>
        <begin position="9"/>
        <end position="22"/>
    </location>
</feature>
<sequence>MSGYRGQSGYSGGGYGGGGYGNGDYDDQDYSDSDDNNAQFNAEEFEQELQEFNSDYDNFDHDQVNNFVAFLEYLSNDKSIDTSHNQALTEGMHYLQEALYNEGHGGHDFYKTEVTSCIRQLVQTGHCEHILAFLNQLVEEEVGFRTHGPLLGVMSDIAEILDSNTGTQDEQYGQGHGGHSGYGGQGYGQHNQGYGQHNQGYGDYDQGYDDGSGGYGGQGYDDGTGGYGGQGYGQQGYGSGYGGQTGY</sequence>
<protein>
    <submittedName>
        <fullName evidence="2">Uncharacterized protein</fullName>
    </submittedName>
</protein>
<evidence type="ECO:0000313" key="2">
    <source>
        <dbReference type="EMBL" id="KIV83492.1"/>
    </source>
</evidence>
<feature type="compositionally biased region" description="Acidic residues" evidence="1">
    <location>
        <begin position="24"/>
        <end position="35"/>
    </location>
</feature>
<dbReference type="OrthoDB" id="10374147at2759"/>
<feature type="region of interest" description="Disordered" evidence="1">
    <location>
        <begin position="1"/>
        <end position="38"/>
    </location>
</feature>
<reference evidence="2 3" key="1">
    <citation type="submission" date="2015-01" db="EMBL/GenBank/DDBJ databases">
        <title>The Genome Sequence of Exophiala sideris CBS121828.</title>
        <authorList>
            <consortium name="The Broad Institute Genomics Platform"/>
            <person name="Cuomo C."/>
            <person name="de Hoog S."/>
            <person name="Gorbushina A."/>
            <person name="Stielow B."/>
            <person name="Teixiera M."/>
            <person name="Abouelleil A."/>
            <person name="Chapman S.B."/>
            <person name="Priest M."/>
            <person name="Young S.K."/>
            <person name="Wortman J."/>
            <person name="Nusbaum C."/>
            <person name="Birren B."/>
        </authorList>
    </citation>
    <scope>NUCLEOTIDE SEQUENCE [LARGE SCALE GENOMIC DNA]</scope>
    <source>
        <strain evidence="2 3">CBS 121828</strain>
    </source>
</reference>
<name>A0A0D1YL12_9EURO</name>
<organism evidence="2 3">
    <name type="scientific">Exophiala sideris</name>
    <dbReference type="NCBI Taxonomy" id="1016849"/>
    <lineage>
        <taxon>Eukaryota</taxon>
        <taxon>Fungi</taxon>
        <taxon>Dikarya</taxon>
        <taxon>Ascomycota</taxon>
        <taxon>Pezizomycotina</taxon>
        <taxon>Eurotiomycetes</taxon>
        <taxon>Chaetothyriomycetidae</taxon>
        <taxon>Chaetothyriales</taxon>
        <taxon>Herpotrichiellaceae</taxon>
        <taxon>Exophiala</taxon>
    </lineage>
</organism>
<dbReference type="EMBL" id="KN846952">
    <property type="protein sequence ID" value="KIV83492.1"/>
    <property type="molecule type" value="Genomic_DNA"/>
</dbReference>
<dbReference type="Proteomes" id="UP000053599">
    <property type="component" value="Unassembled WGS sequence"/>
</dbReference>
<gene>
    <name evidence="2" type="ORF">PV11_05513</name>
</gene>
<feature type="region of interest" description="Disordered" evidence="1">
    <location>
        <begin position="166"/>
        <end position="219"/>
    </location>
</feature>
<dbReference type="HOGENOM" id="CLU_1124553_0_0_1"/>
<feature type="compositionally biased region" description="Low complexity" evidence="1">
    <location>
        <begin position="188"/>
        <end position="205"/>
    </location>
</feature>